<dbReference type="Pfam" id="PF02779">
    <property type="entry name" value="Transket_pyr"/>
    <property type="match status" value="1"/>
</dbReference>
<evidence type="ECO:0000256" key="7">
    <source>
        <dbReference type="ARBA" id="ARBA00022723"/>
    </source>
</evidence>
<dbReference type="InterPro" id="IPR009014">
    <property type="entry name" value="Transketo_C/PFOR_II"/>
</dbReference>
<dbReference type="Gene3D" id="3.40.50.920">
    <property type="match status" value="1"/>
</dbReference>
<comment type="pathway">
    <text evidence="2">Metabolic intermediate biosynthesis; 1-deoxy-D-xylulose 5-phosphate biosynthesis; 1-deoxy-D-xylulose 5-phosphate from D-glyceraldehyde 3-phosphate and pyruvate: step 1/1.</text>
</comment>
<dbReference type="CDD" id="cd07033">
    <property type="entry name" value="TPP_PYR_DXS_TK_like"/>
    <property type="match status" value="1"/>
</dbReference>
<dbReference type="InterPro" id="IPR005477">
    <property type="entry name" value="Dxylulose-5-P_synthase"/>
</dbReference>
<dbReference type="GO" id="GO:0046872">
    <property type="term" value="F:metal ion binding"/>
    <property type="evidence" value="ECO:0007669"/>
    <property type="project" value="UniProtKB-KW"/>
</dbReference>
<evidence type="ECO:0000256" key="3">
    <source>
        <dbReference type="ARBA" id="ARBA00011081"/>
    </source>
</evidence>
<keyword evidence="8" id="KW-0460">Magnesium</keyword>
<keyword evidence="9" id="KW-0784">Thiamine biosynthesis</keyword>
<dbReference type="SUPFAM" id="SSF52518">
    <property type="entry name" value="Thiamin diphosphate-binding fold (THDP-binding)"/>
    <property type="match status" value="1"/>
</dbReference>
<dbReference type="GO" id="GO:0019288">
    <property type="term" value="P:isopentenyl diphosphate biosynthetic process, methylerythritol 4-phosphate pathway"/>
    <property type="evidence" value="ECO:0007669"/>
    <property type="project" value="TreeGrafter"/>
</dbReference>
<dbReference type="SUPFAM" id="SSF52922">
    <property type="entry name" value="TK C-terminal domain-like"/>
    <property type="match status" value="1"/>
</dbReference>
<name>A0A6J7BK78_9ZZZZ</name>
<evidence type="ECO:0000256" key="11">
    <source>
        <dbReference type="ARBA" id="ARBA00023229"/>
    </source>
</evidence>
<comment type="similarity">
    <text evidence="3">Belongs to the transketolase family. DXPS subfamily.</text>
</comment>
<keyword evidence="6" id="KW-0808">Transferase</keyword>
<dbReference type="GO" id="GO:0016114">
    <property type="term" value="P:terpenoid biosynthetic process"/>
    <property type="evidence" value="ECO:0007669"/>
    <property type="project" value="InterPro"/>
</dbReference>
<dbReference type="EC" id="2.2.1.7" evidence="5"/>
<dbReference type="PANTHER" id="PTHR43322:SF5">
    <property type="entry name" value="1-DEOXY-D-XYLULOSE-5-PHOSPHATE SYNTHASE, CHLOROPLASTIC"/>
    <property type="match status" value="1"/>
</dbReference>
<keyword evidence="7" id="KW-0479">Metal-binding</keyword>
<dbReference type="GO" id="GO:0005829">
    <property type="term" value="C:cytosol"/>
    <property type="evidence" value="ECO:0007669"/>
    <property type="project" value="TreeGrafter"/>
</dbReference>
<organism evidence="13">
    <name type="scientific">freshwater metagenome</name>
    <dbReference type="NCBI Taxonomy" id="449393"/>
    <lineage>
        <taxon>unclassified sequences</taxon>
        <taxon>metagenomes</taxon>
        <taxon>ecological metagenomes</taxon>
    </lineage>
</organism>
<dbReference type="PANTHER" id="PTHR43322">
    <property type="entry name" value="1-D-DEOXYXYLULOSE 5-PHOSPHATE SYNTHASE-RELATED"/>
    <property type="match status" value="1"/>
</dbReference>
<evidence type="ECO:0000256" key="1">
    <source>
        <dbReference type="ARBA" id="ARBA00001946"/>
    </source>
</evidence>
<dbReference type="InterPro" id="IPR033248">
    <property type="entry name" value="Transketolase_C"/>
</dbReference>
<dbReference type="Pfam" id="PF02780">
    <property type="entry name" value="Transketolase_C"/>
    <property type="match status" value="1"/>
</dbReference>
<evidence type="ECO:0000256" key="6">
    <source>
        <dbReference type="ARBA" id="ARBA00022679"/>
    </source>
</evidence>
<evidence type="ECO:0000256" key="5">
    <source>
        <dbReference type="ARBA" id="ARBA00013150"/>
    </source>
</evidence>
<reference evidence="13" key="1">
    <citation type="submission" date="2020-05" db="EMBL/GenBank/DDBJ databases">
        <authorList>
            <person name="Chiriac C."/>
            <person name="Salcher M."/>
            <person name="Ghai R."/>
            <person name="Kavagutti S V."/>
        </authorList>
    </citation>
    <scope>NUCLEOTIDE SEQUENCE</scope>
</reference>
<dbReference type="AlphaFoldDB" id="A0A6J7BK78"/>
<evidence type="ECO:0000256" key="8">
    <source>
        <dbReference type="ARBA" id="ARBA00022842"/>
    </source>
</evidence>
<evidence type="ECO:0000256" key="2">
    <source>
        <dbReference type="ARBA" id="ARBA00004980"/>
    </source>
</evidence>
<comment type="cofactor">
    <cofactor evidence="1">
        <name>Mg(2+)</name>
        <dbReference type="ChEBI" id="CHEBI:18420"/>
    </cofactor>
</comment>
<evidence type="ECO:0000256" key="9">
    <source>
        <dbReference type="ARBA" id="ARBA00022977"/>
    </source>
</evidence>
<sequence>MRQKALTTVYKLAKQDPRVLFIGSDLGAGTLQAMREDIPGQFFMEGISEQHIVGFAAGLAQEGFIPYINTIGTFLTRRSFEQVSIDVGLHRLPVRLLSSGGGMVYAPLGPTHTAVEDFSLMLSVPNMKVFAPADAFEMENLLDALVDDEDPHYVRFGKGGETIVTQDFPNFDLKPKVFGEKSSDVLIFTTGVMLQHCLEARVHLLSQGISTTVLHFSYLNELSIEQIASDIESARLMVSVEEHVPRGGLFTQILHEFASTRISTKNLYQLSLPSAFSHNYGSQIDHLDLNGLTAPKIAAHVERILTINEK</sequence>
<gene>
    <name evidence="13" type="ORF">UFOPK3256_01341</name>
</gene>
<dbReference type="InterPro" id="IPR029061">
    <property type="entry name" value="THDP-binding"/>
</dbReference>
<proteinExistence type="inferred from homology"/>
<keyword evidence="10" id="KW-0786">Thiamine pyrophosphate</keyword>
<dbReference type="EMBL" id="CAFAZW010000029">
    <property type="protein sequence ID" value="CAB4844623.1"/>
    <property type="molecule type" value="Genomic_DNA"/>
</dbReference>
<comment type="subunit">
    <text evidence="4">Homodimer.</text>
</comment>
<evidence type="ECO:0000313" key="13">
    <source>
        <dbReference type="EMBL" id="CAB4844623.1"/>
    </source>
</evidence>
<dbReference type="Gene3D" id="3.40.50.970">
    <property type="match status" value="1"/>
</dbReference>
<dbReference type="SMART" id="SM00861">
    <property type="entry name" value="Transket_pyr"/>
    <property type="match status" value="1"/>
</dbReference>
<dbReference type="GO" id="GO:0009228">
    <property type="term" value="P:thiamine biosynthetic process"/>
    <property type="evidence" value="ECO:0007669"/>
    <property type="project" value="UniProtKB-KW"/>
</dbReference>
<evidence type="ECO:0000256" key="4">
    <source>
        <dbReference type="ARBA" id="ARBA00011738"/>
    </source>
</evidence>
<keyword evidence="11" id="KW-0414">Isoprene biosynthesis</keyword>
<dbReference type="InterPro" id="IPR005475">
    <property type="entry name" value="Transketolase-like_Pyr-bd"/>
</dbReference>
<evidence type="ECO:0000256" key="10">
    <source>
        <dbReference type="ARBA" id="ARBA00023052"/>
    </source>
</evidence>
<accession>A0A6J7BK78</accession>
<feature type="domain" description="Transketolase-like pyrimidine-binding" evidence="12">
    <location>
        <begin position="4"/>
        <end position="163"/>
    </location>
</feature>
<dbReference type="GO" id="GO:0008661">
    <property type="term" value="F:1-deoxy-D-xylulose-5-phosphate synthase activity"/>
    <property type="evidence" value="ECO:0007669"/>
    <property type="project" value="UniProtKB-EC"/>
</dbReference>
<evidence type="ECO:0000259" key="12">
    <source>
        <dbReference type="SMART" id="SM00861"/>
    </source>
</evidence>
<protein>
    <recommendedName>
        <fullName evidence="5">1-deoxy-D-xylulose-5-phosphate synthase</fullName>
        <ecNumber evidence="5">2.2.1.7</ecNumber>
    </recommendedName>
</protein>